<dbReference type="Gene3D" id="3.30.930.10">
    <property type="entry name" value="Bira Bifunctional Protein, Domain 2"/>
    <property type="match status" value="1"/>
</dbReference>
<proteinExistence type="predicted"/>
<dbReference type="EMBL" id="CP003057">
    <property type="protein sequence ID" value="AEQ96213.1"/>
    <property type="molecule type" value="Genomic_DNA"/>
</dbReference>
<dbReference type="GO" id="GO:0006418">
    <property type="term" value="P:tRNA aminoacylation for protein translation"/>
    <property type="evidence" value="ECO:0007669"/>
    <property type="project" value="InterPro"/>
</dbReference>
<dbReference type="eggNOG" id="COG0172">
    <property type="taxonomic scope" value="Bacteria"/>
</dbReference>
<evidence type="ECO:0000313" key="2">
    <source>
        <dbReference type="EMBL" id="AEQ96213.1"/>
    </source>
</evidence>
<dbReference type="AlphaFoldDB" id="G7TCN5"/>
<name>G7TCN5_XANOB</name>
<organism evidence="2 3">
    <name type="scientific">Xanthomonas oryzae pv. oryzicola (strain BLS256)</name>
    <dbReference type="NCBI Taxonomy" id="383407"/>
    <lineage>
        <taxon>Bacteria</taxon>
        <taxon>Pseudomonadati</taxon>
        <taxon>Pseudomonadota</taxon>
        <taxon>Gammaproteobacteria</taxon>
        <taxon>Lysobacterales</taxon>
        <taxon>Lysobacteraceae</taxon>
        <taxon>Xanthomonas</taxon>
    </lineage>
</organism>
<dbReference type="GO" id="GO:0005524">
    <property type="term" value="F:ATP binding"/>
    <property type="evidence" value="ECO:0007669"/>
    <property type="project" value="InterPro"/>
</dbReference>
<dbReference type="SUPFAM" id="SSF55681">
    <property type="entry name" value="Class II aaRS and biotin synthetases"/>
    <property type="match status" value="1"/>
</dbReference>
<dbReference type="HOGENOM" id="CLU_054340_0_0_6"/>
<dbReference type="InterPro" id="IPR002314">
    <property type="entry name" value="aa-tRNA-synt_IIb"/>
</dbReference>
<dbReference type="Pfam" id="PF00587">
    <property type="entry name" value="tRNA-synt_2b"/>
    <property type="match status" value="1"/>
</dbReference>
<dbReference type="KEGG" id="xor:XOC_2065"/>
<dbReference type="InterPro" id="IPR045864">
    <property type="entry name" value="aa-tRNA-synth_II/BPL/LPL"/>
</dbReference>
<gene>
    <name evidence="2" type="ORF">XOC_2065</name>
</gene>
<feature type="domain" description="Aminoacyl-tRNA synthetase class II (G/ P/ S/T)" evidence="1">
    <location>
        <begin position="114"/>
        <end position="250"/>
    </location>
</feature>
<dbReference type="GO" id="GO:0004812">
    <property type="term" value="F:aminoacyl-tRNA ligase activity"/>
    <property type="evidence" value="ECO:0007669"/>
    <property type="project" value="InterPro"/>
</dbReference>
<reference evidence="2 3" key="1">
    <citation type="journal article" date="2011" name="J. Bacteriol.">
        <title>Two new complete genome sequences offer insight into host and tissue specificity of plant pathogenic Xanthomonas spp.</title>
        <authorList>
            <person name="Bogdanove A.J."/>
            <person name="Koebnik R."/>
            <person name="Lu H."/>
            <person name="Furutani A."/>
            <person name="Angiuoli S.V."/>
            <person name="Patil P.B."/>
            <person name="Van Sluys M.A."/>
            <person name="Ryan R.P."/>
            <person name="Meyer D.F."/>
            <person name="Han S.W."/>
            <person name="Aparna G."/>
            <person name="Rajaram M."/>
            <person name="Delcher A.L."/>
            <person name="Phillippy A.M."/>
            <person name="Puiu D."/>
            <person name="Schatz M.C."/>
            <person name="Shumway M."/>
            <person name="Sommer D.D."/>
            <person name="Trapnell C."/>
            <person name="Benahmed F."/>
            <person name="Dimitrov G."/>
            <person name="Madupu R."/>
            <person name="Radune D."/>
            <person name="Sullivan S."/>
            <person name="Jha G."/>
            <person name="Ishihara H."/>
            <person name="Lee S.W."/>
            <person name="Pandey A."/>
            <person name="Sharma V."/>
            <person name="Sriariyanun M."/>
            <person name="Szurek B."/>
            <person name="Vera-Cruz C.M."/>
            <person name="Dorman K.S."/>
            <person name="Ronald P.C."/>
            <person name="Verdier V."/>
            <person name="Dow J.M."/>
            <person name="Sonti R.V."/>
            <person name="Tsuge S."/>
            <person name="Brendel V.P."/>
            <person name="Rabinowicz P.D."/>
            <person name="Leach J.E."/>
            <person name="White F.F."/>
            <person name="Salzberg S.L."/>
        </authorList>
    </citation>
    <scope>NUCLEOTIDE SEQUENCE [LARGE SCALE GENOMIC DNA]</scope>
    <source>
        <strain evidence="2 3">BLS256</strain>
    </source>
</reference>
<accession>G7TCN5</accession>
<sequence>MFPLPCGDIAYGAPVVALLRAFDRLYVETVGAELPEAEELQFSPMISMPWMREFGYLRSNPAHLFVAAAALTTPLCGCAHEGDDHTTFGLQTAPCLKVYPTLADKQLDSDRTFLVIGPCFRNEGSNVRLLERLRSFTMREFVFVGSEAFVRRMNASALRATIRWLDEIGMSGYVEEAQDPFFIEAADKKKHNVPENVKQEVRAHIPTAGTTISVASFDSHGNFFADKFKIGFGGAAAFSGCIGVGLERVVWSFLHQVGLDESGWPDCVREAVRKR</sequence>
<evidence type="ECO:0000259" key="1">
    <source>
        <dbReference type="Pfam" id="PF00587"/>
    </source>
</evidence>
<protein>
    <recommendedName>
        <fullName evidence="1">Aminoacyl-tRNA synthetase class II (G/ P/ S/T) domain-containing protein</fullName>
    </recommendedName>
</protein>
<evidence type="ECO:0000313" key="3">
    <source>
        <dbReference type="Proteomes" id="UP000008851"/>
    </source>
</evidence>
<dbReference type="Proteomes" id="UP000008851">
    <property type="component" value="Chromosome"/>
</dbReference>